<feature type="transmembrane region" description="Helical" evidence="2">
    <location>
        <begin position="48"/>
        <end position="71"/>
    </location>
</feature>
<feature type="compositionally biased region" description="Polar residues" evidence="1">
    <location>
        <begin position="477"/>
        <end position="495"/>
    </location>
</feature>
<dbReference type="AlphaFoldDB" id="A0A3S3MMB8"/>
<gene>
    <name evidence="3" type="ORF">CKAN_01513600</name>
</gene>
<feature type="compositionally biased region" description="Low complexity" evidence="1">
    <location>
        <begin position="532"/>
        <end position="543"/>
    </location>
</feature>
<feature type="region of interest" description="Disordered" evidence="1">
    <location>
        <begin position="532"/>
        <end position="554"/>
    </location>
</feature>
<evidence type="ECO:0000313" key="3">
    <source>
        <dbReference type="EMBL" id="RWR86247.1"/>
    </source>
</evidence>
<proteinExistence type="predicted"/>
<keyword evidence="2" id="KW-0472">Membrane</keyword>
<feature type="region of interest" description="Disordered" evidence="1">
    <location>
        <begin position="317"/>
        <end position="399"/>
    </location>
</feature>
<feature type="region of interest" description="Disordered" evidence="1">
    <location>
        <begin position="246"/>
        <end position="277"/>
    </location>
</feature>
<feature type="compositionally biased region" description="Basic and acidic residues" evidence="1">
    <location>
        <begin position="362"/>
        <end position="382"/>
    </location>
</feature>
<keyword evidence="2" id="KW-0812">Transmembrane</keyword>
<sequence length="895" mass="99595">MCILCVVQKWSRRVATMLPWLVIPLIGFWALSQLLPPGFRFEVTSPRLACVLVLLVTLFWYEVLMPQLSVWRARRSARLRERQRFEALELQKLRKTATRRCRNCHTPYRDQNPGGGRFMCSYCGHISKRPVLDIDPAMLGIANSGIGKIWNGKVWSENGWICGNDWSENGNWAAPPLGGKLNYLGKNGSNFSSGGCHGEDSCSAEKSYSGGGVYFCNLLSNFFLSIRWLWRKIFWVSSVHSDGSLDAENKGMLSKKGENGVNYHESRGEKARRKAEEKRQARLEKELLEEEERKQREEVARLVEERRRLRDEQLEAQKQLFKRSTPDRERGNRREAENTRRLEKKKDKDRGSSKSNSDGEDLERKSNRESERRREFERRDVQKTTGESIRAPSSDMGHAIKSTMNSVNRVSGGGSRYFDRMKGSLLSSSKAFNGAGFFGRAAHSSATANTKVNKPTGFGDHGANRRDVHSAEHISTGKFTTNGDDKTSQISSHRQVGSDLQPCPPVQKKSWQQLFTRSSTTSSPVANDFICQQSQSHQSKAQSPPLPDKSPLSYQLDNQMHFGLPLPHSNSPLLTGSMKSSSVSPPVAESTFSLVGGLTNDFISEEAEHFEDPCYVPDPVSLLGPVSESLDNFPLDLGTGFLTGRGLERPHVFKKLSATADVNRPAPIESPFSRLRVAEERHAKSGQSHSALKSLPVDGPGNVPEHGTWQMWGTPPLGQDGLGLSGGSANWILPIVQNKTNHVEILHPSSQEAMVSQYSTENQVIRGTYSPQNAHVSSFHNGGSFSPPGPASSDYNLWPQKTVFQPLSGDEENSFPPLNCQKDLSQNEVTCDNLSNSAAFHLFEQSPANCWSKRDWAMPGEGEHRVGDSSPLAMPPVGLFSTPDVIFPHLEAYNV</sequence>
<evidence type="ECO:0000256" key="2">
    <source>
        <dbReference type="SAM" id="Phobius"/>
    </source>
</evidence>
<protein>
    <submittedName>
        <fullName evidence="3">Stress response protein nst1</fullName>
    </submittedName>
</protein>
<dbReference type="EMBL" id="QPKB01000006">
    <property type="protein sequence ID" value="RWR86247.1"/>
    <property type="molecule type" value="Genomic_DNA"/>
</dbReference>
<keyword evidence="2" id="KW-1133">Transmembrane helix</keyword>
<keyword evidence="4" id="KW-1185">Reference proteome</keyword>
<feature type="region of interest" description="Disordered" evidence="1">
    <location>
        <begin position="449"/>
        <end position="517"/>
    </location>
</feature>
<feature type="compositionally biased region" description="Basic and acidic residues" evidence="1">
    <location>
        <begin position="264"/>
        <end position="277"/>
    </location>
</feature>
<name>A0A3S3MMB8_9MAGN</name>
<accession>A0A3S3MMB8</accession>
<feature type="compositionally biased region" description="Basic and acidic residues" evidence="1">
    <location>
        <begin position="324"/>
        <end position="352"/>
    </location>
</feature>
<organism evidence="3 4">
    <name type="scientific">Cinnamomum micranthum f. kanehirae</name>
    <dbReference type="NCBI Taxonomy" id="337451"/>
    <lineage>
        <taxon>Eukaryota</taxon>
        <taxon>Viridiplantae</taxon>
        <taxon>Streptophyta</taxon>
        <taxon>Embryophyta</taxon>
        <taxon>Tracheophyta</taxon>
        <taxon>Spermatophyta</taxon>
        <taxon>Magnoliopsida</taxon>
        <taxon>Magnoliidae</taxon>
        <taxon>Laurales</taxon>
        <taxon>Lauraceae</taxon>
        <taxon>Cinnamomum</taxon>
    </lineage>
</organism>
<feature type="compositionally biased region" description="Basic and acidic residues" evidence="1">
    <location>
        <begin position="462"/>
        <end position="472"/>
    </location>
</feature>
<evidence type="ECO:0000313" key="4">
    <source>
        <dbReference type="Proteomes" id="UP000283530"/>
    </source>
</evidence>
<dbReference type="Proteomes" id="UP000283530">
    <property type="component" value="Unassembled WGS sequence"/>
</dbReference>
<evidence type="ECO:0000256" key="1">
    <source>
        <dbReference type="SAM" id="MobiDB-lite"/>
    </source>
</evidence>
<dbReference type="OrthoDB" id="629492at2759"/>
<reference evidence="3 4" key="1">
    <citation type="journal article" date="2019" name="Nat. Plants">
        <title>Stout camphor tree genome fills gaps in understanding of flowering plant genome evolution.</title>
        <authorList>
            <person name="Chaw S.M."/>
            <person name="Liu Y.C."/>
            <person name="Wu Y.W."/>
            <person name="Wang H.Y."/>
            <person name="Lin C.I."/>
            <person name="Wu C.S."/>
            <person name="Ke H.M."/>
            <person name="Chang L.Y."/>
            <person name="Hsu C.Y."/>
            <person name="Yang H.T."/>
            <person name="Sudianto E."/>
            <person name="Hsu M.H."/>
            <person name="Wu K.P."/>
            <person name="Wang L.N."/>
            <person name="Leebens-Mack J.H."/>
            <person name="Tsai I.J."/>
        </authorList>
    </citation>
    <scope>NUCLEOTIDE SEQUENCE [LARGE SCALE GENOMIC DNA]</scope>
    <source>
        <strain evidence="4">cv. Chaw 1501</strain>
        <tissue evidence="3">Young leaves</tissue>
    </source>
</reference>
<comment type="caution">
    <text evidence="3">The sequence shown here is derived from an EMBL/GenBank/DDBJ whole genome shotgun (WGS) entry which is preliminary data.</text>
</comment>
<feature type="transmembrane region" description="Helical" evidence="2">
    <location>
        <begin position="17"/>
        <end position="36"/>
    </location>
</feature>